<gene>
    <name evidence="1" type="ORF">SAMN05421827_13327</name>
</gene>
<proteinExistence type="predicted"/>
<dbReference type="STRING" id="405671.SAMN05421827_13327"/>
<accession>A0A1G8E3M7</accession>
<dbReference type="OrthoDB" id="9785438at2"/>
<evidence type="ECO:0000313" key="2">
    <source>
        <dbReference type="Proteomes" id="UP000199643"/>
    </source>
</evidence>
<dbReference type="GO" id="GO:0015035">
    <property type="term" value="F:protein-disulfide reductase activity"/>
    <property type="evidence" value="ECO:0007669"/>
    <property type="project" value="InterPro"/>
</dbReference>
<dbReference type="EMBL" id="FNCH01000033">
    <property type="protein sequence ID" value="SDH64455.1"/>
    <property type="molecule type" value="Genomic_DNA"/>
</dbReference>
<protein>
    <submittedName>
        <fullName evidence="1">Predicted thiol-disulfide oxidoreductase YuxK, DCC family</fullName>
    </submittedName>
</protein>
<evidence type="ECO:0000313" key="1">
    <source>
        <dbReference type="EMBL" id="SDH64455.1"/>
    </source>
</evidence>
<dbReference type="PANTHER" id="PTHR33639:SF2">
    <property type="entry name" value="DUF393 DOMAIN-CONTAINING PROTEIN"/>
    <property type="match status" value="1"/>
</dbReference>
<dbReference type="InterPro" id="IPR007263">
    <property type="entry name" value="DCC1-like"/>
</dbReference>
<reference evidence="2" key="1">
    <citation type="submission" date="2016-10" db="EMBL/GenBank/DDBJ databases">
        <authorList>
            <person name="Varghese N."/>
            <person name="Submissions S."/>
        </authorList>
    </citation>
    <scope>NUCLEOTIDE SEQUENCE [LARGE SCALE GENOMIC DNA]</scope>
    <source>
        <strain evidence="2">DSM 17933</strain>
    </source>
</reference>
<sequence length="134" mass="15536">MISKNPVIFFDGVCNLCNASVQFVIEHDQKDLFKFTALQGDYAKETLPKFNADLEKLATILLLEDGKLYTKSSAALRVARKLNGLIPLLYTFIIVPKFMRDWVYDWIAKNRYKWWGKQESCWVPTPALKSKFLP</sequence>
<dbReference type="InterPro" id="IPR052927">
    <property type="entry name" value="DCC_oxidoreductase"/>
</dbReference>
<name>A0A1G8E3M7_9SPHI</name>
<organism evidence="1 2">
    <name type="scientific">Pedobacter terrae</name>
    <dbReference type="NCBI Taxonomy" id="405671"/>
    <lineage>
        <taxon>Bacteria</taxon>
        <taxon>Pseudomonadati</taxon>
        <taxon>Bacteroidota</taxon>
        <taxon>Sphingobacteriia</taxon>
        <taxon>Sphingobacteriales</taxon>
        <taxon>Sphingobacteriaceae</taxon>
        <taxon>Pedobacter</taxon>
    </lineage>
</organism>
<dbReference type="Proteomes" id="UP000199643">
    <property type="component" value="Unassembled WGS sequence"/>
</dbReference>
<dbReference type="AlphaFoldDB" id="A0A1G8E3M7"/>
<dbReference type="Pfam" id="PF04134">
    <property type="entry name" value="DCC1-like"/>
    <property type="match status" value="1"/>
</dbReference>
<dbReference type="PANTHER" id="PTHR33639">
    <property type="entry name" value="THIOL-DISULFIDE OXIDOREDUCTASE DCC"/>
    <property type="match status" value="1"/>
</dbReference>
<keyword evidence="2" id="KW-1185">Reference proteome</keyword>
<dbReference type="RefSeq" id="WP_090504757.1">
    <property type="nucleotide sequence ID" value="NZ_FNCH01000033.1"/>
</dbReference>